<dbReference type="PROSITE" id="PS51417">
    <property type="entry name" value="ARF"/>
    <property type="match status" value="1"/>
</dbReference>
<dbReference type="AlphaFoldDB" id="A0A369J6M5"/>
<evidence type="ECO:0000256" key="1">
    <source>
        <dbReference type="ARBA" id="ARBA00022741"/>
    </source>
</evidence>
<evidence type="ECO:0000256" key="3">
    <source>
        <dbReference type="PIRSR" id="PIRSR606689-1"/>
    </source>
</evidence>
<evidence type="ECO:0000313" key="5">
    <source>
        <dbReference type="EMBL" id="RDB16247.1"/>
    </source>
</evidence>
<dbReference type="GO" id="GO:0046872">
    <property type="term" value="F:metal ion binding"/>
    <property type="evidence" value="ECO:0007669"/>
    <property type="project" value="UniProtKB-KW"/>
</dbReference>
<dbReference type="InterPro" id="IPR027417">
    <property type="entry name" value="P-loop_NTPase"/>
</dbReference>
<dbReference type="SMART" id="SM00177">
    <property type="entry name" value="ARF"/>
    <property type="match status" value="1"/>
</dbReference>
<feature type="binding site" evidence="3">
    <location>
        <begin position="145"/>
        <end position="148"/>
    </location>
    <ligand>
        <name>GTP</name>
        <dbReference type="ChEBI" id="CHEBI:37565"/>
    </ligand>
</feature>
<keyword evidence="2 3" id="KW-0342">GTP-binding</keyword>
<feature type="binding site" evidence="3">
    <location>
        <position position="77"/>
    </location>
    <ligand>
        <name>GTP</name>
        <dbReference type="ChEBI" id="CHEBI:37565"/>
    </ligand>
</feature>
<keyword evidence="1 3" id="KW-0547">Nucleotide-binding</keyword>
<feature type="binding site" evidence="4">
    <location>
        <position position="49"/>
    </location>
    <ligand>
        <name>Mg(2+)</name>
        <dbReference type="ChEBI" id="CHEBI:18420"/>
    </ligand>
</feature>
<name>A0A369J6M5_HYPMA</name>
<dbReference type="STRING" id="39966.A0A369J6M5"/>
<comment type="caution">
    <text evidence="5">The sequence shown here is derived from an EMBL/GenBank/DDBJ whole genome shotgun (WGS) entry which is preliminary data.</text>
</comment>
<feature type="binding site" evidence="3">
    <location>
        <begin position="25"/>
        <end position="32"/>
    </location>
    <ligand>
        <name>GTP</name>
        <dbReference type="ChEBI" id="CHEBI:37565"/>
    </ligand>
</feature>
<dbReference type="InterPro" id="IPR006689">
    <property type="entry name" value="Small_GTPase_ARF/SAR"/>
</dbReference>
<dbReference type="SUPFAM" id="SSF52540">
    <property type="entry name" value="P-loop containing nucleoside triphosphate hydrolases"/>
    <property type="match status" value="1"/>
</dbReference>
<keyword evidence="6" id="KW-1185">Reference proteome</keyword>
<evidence type="ECO:0000256" key="2">
    <source>
        <dbReference type="ARBA" id="ARBA00023134"/>
    </source>
</evidence>
<sequence>MSTIVRRLVDRLYPRDSNPVITIFGVGWSGKTTLLYLLKFGEVVQTISSFGFNVETVEAPTSSGRPFKFDGWDVGTGCANIKMAFGHFSEYIARGDALIWMVDGSAPDFLSESVEALEHILIGVDARRFLSDKLMKDYPILILANKKDLPNSIPIDNIRKAFAKALQGRTAMIFATTLTQGIETSGLPEAFDWFRFAIDFASSRKATRPNVLTMIPDQRSSSQLKDKLDSWLMRAETDANPQDFIAQFHSLTLPAWDHYTHVRIAFVLLTAYGRQKGKDMIFDDIEKYIAESTQTQGRTFHVTMTYFWIQIVHLGIRNISPSTDLKSTSSSSTTTTPASPDQFPLFLLLNPYVADGNLWADYYTKDVMMTPKAKAEMVLPDKKPLPNLVFRDAI</sequence>
<organism evidence="5 6">
    <name type="scientific">Hypsizygus marmoreus</name>
    <name type="common">White beech mushroom</name>
    <name type="synonym">Agaricus marmoreus</name>
    <dbReference type="NCBI Taxonomy" id="39966"/>
    <lineage>
        <taxon>Eukaryota</taxon>
        <taxon>Fungi</taxon>
        <taxon>Dikarya</taxon>
        <taxon>Basidiomycota</taxon>
        <taxon>Agaricomycotina</taxon>
        <taxon>Agaricomycetes</taxon>
        <taxon>Agaricomycetidae</taxon>
        <taxon>Agaricales</taxon>
        <taxon>Tricholomatineae</taxon>
        <taxon>Lyophyllaceae</taxon>
        <taxon>Hypsizygus</taxon>
    </lineage>
</organism>
<dbReference type="OrthoDB" id="427186at2759"/>
<dbReference type="GO" id="GO:0003924">
    <property type="term" value="F:GTPase activity"/>
    <property type="evidence" value="ECO:0007669"/>
    <property type="project" value="InterPro"/>
</dbReference>
<gene>
    <name evidence="5" type="primary">ARF1</name>
    <name evidence="5" type="ORF">Hypma_002989</name>
</gene>
<feature type="binding site" evidence="4">
    <location>
        <position position="32"/>
    </location>
    <ligand>
        <name>Mg(2+)</name>
        <dbReference type="ChEBI" id="CHEBI:18420"/>
    </ligand>
</feature>
<proteinExistence type="predicted"/>
<dbReference type="PANTHER" id="PTHR11711">
    <property type="entry name" value="ADP RIBOSYLATION FACTOR-RELATED"/>
    <property type="match status" value="1"/>
</dbReference>
<dbReference type="Pfam" id="PF00025">
    <property type="entry name" value="Arf"/>
    <property type="match status" value="1"/>
</dbReference>
<protein>
    <submittedName>
        <fullName evidence="5">ADP-ribosylation factor 1</fullName>
    </submittedName>
</protein>
<accession>A0A369J6M5</accession>
<evidence type="ECO:0000256" key="4">
    <source>
        <dbReference type="PIRSR" id="PIRSR606689-2"/>
    </source>
</evidence>
<keyword evidence="4" id="KW-0460">Magnesium</keyword>
<dbReference type="GO" id="GO:0005525">
    <property type="term" value="F:GTP binding"/>
    <property type="evidence" value="ECO:0007669"/>
    <property type="project" value="UniProtKB-KW"/>
</dbReference>
<evidence type="ECO:0000313" key="6">
    <source>
        <dbReference type="Proteomes" id="UP000076154"/>
    </source>
</evidence>
<dbReference type="InParanoid" id="A0A369J6M5"/>
<dbReference type="Gene3D" id="3.40.50.300">
    <property type="entry name" value="P-loop containing nucleotide triphosphate hydrolases"/>
    <property type="match status" value="1"/>
</dbReference>
<dbReference type="InterPro" id="IPR024156">
    <property type="entry name" value="Small_GTPase_ARF"/>
</dbReference>
<keyword evidence="4" id="KW-0479">Metal-binding</keyword>
<dbReference type="Proteomes" id="UP000076154">
    <property type="component" value="Unassembled WGS sequence"/>
</dbReference>
<reference evidence="5" key="1">
    <citation type="submission" date="2018-04" db="EMBL/GenBank/DDBJ databases">
        <title>Whole genome sequencing of Hypsizygus marmoreus.</title>
        <authorList>
            <person name="Choi I.-G."/>
            <person name="Min B."/>
            <person name="Kim J.-G."/>
            <person name="Kim S."/>
            <person name="Oh Y.-L."/>
            <person name="Kong W.-S."/>
            <person name="Park H."/>
            <person name="Jeong J."/>
            <person name="Song E.-S."/>
        </authorList>
    </citation>
    <scope>NUCLEOTIDE SEQUENCE [LARGE SCALE GENOMIC DNA]</scope>
    <source>
        <strain evidence="5">51987-8</strain>
    </source>
</reference>
<dbReference type="EMBL" id="LUEZ02000126">
    <property type="protein sequence ID" value="RDB16247.1"/>
    <property type="molecule type" value="Genomic_DNA"/>
</dbReference>